<name>A0A0N0XQQ4_9ACTN</name>
<comment type="caution">
    <text evidence="2">The sequence shown here is derived from an EMBL/GenBank/DDBJ whole genome shotgun (WGS) entry which is preliminary data.</text>
</comment>
<dbReference type="RefSeq" id="WP_053927895.1">
    <property type="nucleotide sequence ID" value="NZ_LGKG01000196.1"/>
</dbReference>
<proteinExistence type="predicted"/>
<accession>A0A0N0XQQ4</accession>
<evidence type="ECO:0008006" key="4">
    <source>
        <dbReference type="Google" id="ProtNLM"/>
    </source>
</evidence>
<gene>
    <name evidence="2" type="ORF">ADL29_37245</name>
</gene>
<evidence type="ECO:0000313" key="3">
    <source>
        <dbReference type="Proteomes" id="UP000037982"/>
    </source>
</evidence>
<feature type="region of interest" description="Disordered" evidence="1">
    <location>
        <begin position="102"/>
        <end position="122"/>
    </location>
</feature>
<feature type="compositionally biased region" description="Acidic residues" evidence="1">
    <location>
        <begin position="102"/>
        <end position="116"/>
    </location>
</feature>
<evidence type="ECO:0000313" key="2">
    <source>
        <dbReference type="EMBL" id="KPC58844.1"/>
    </source>
</evidence>
<organism evidence="2 3">
    <name type="scientific">Streptomyces chattanoogensis</name>
    <dbReference type="NCBI Taxonomy" id="66876"/>
    <lineage>
        <taxon>Bacteria</taxon>
        <taxon>Bacillati</taxon>
        <taxon>Actinomycetota</taxon>
        <taxon>Actinomycetes</taxon>
        <taxon>Kitasatosporales</taxon>
        <taxon>Streptomycetaceae</taxon>
        <taxon>Streptomyces</taxon>
    </lineage>
</organism>
<dbReference type="AlphaFoldDB" id="A0A0N0XQQ4"/>
<dbReference type="Proteomes" id="UP000037982">
    <property type="component" value="Unassembled WGS sequence"/>
</dbReference>
<dbReference type="PATRIC" id="fig|66876.3.peg.8193"/>
<keyword evidence="3" id="KW-1185">Reference proteome</keyword>
<sequence length="203" mass="22727">MGLAIEVVAVDWRRLEAVPAGERVDRLYEETYEVEDVEEGWFWPSSDGQPWWGVYEFRNCSYKPHFWAGEAWDDAREYAEPELRDALDGFLAGLGIWLWSPEEDDDEDDAGDDEGDDRSPDTDAWRSGLLLCRPPADVSALAALWSRAEPLLDGLREPFDAHAAGGPGSWIPDHAAFASLLRGWGEVMGEADRRGWGVVGLKC</sequence>
<dbReference type="EMBL" id="LGKG01000196">
    <property type="protein sequence ID" value="KPC58844.1"/>
    <property type="molecule type" value="Genomic_DNA"/>
</dbReference>
<protein>
    <recommendedName>
        <fullName evidence="4">DUF1877 family protein</fullName>
    </recommendedName>
</protein>
<reference evidence="3" key="1">
    <citation type="submission" date="2015-07" db="EMBL/GenBank/DDBJ databases">
        <authorList>
            <person name="Ju K.-S."/>
            <person name="Doroghazi J.R."/>
            <person name="Metcalf W.W."/>
        </authorList>
    </citation>
    <scope>NUCLEOTIDE SEQUENCE [LARGE SCALE GENOMIC DNA]</scope>
    <source>
        <strain evidence="3">NRRL ISP-5002</strain>
    </source>
</reference>
<evidence type="ECO:0000256" key="1">
    <source>
        <dbReference type="SAM" id="MobiDB-lite"/>
    </source>
</evidence>